<accession>M5DZV1</accession>
<protein>
    <submittedName>
        <fullName evidence="1">Uncharacterized protein</fullName>
    </submittedName>
</protein>
<sequence>MHKKLLVCGIALFFIFTLSSGVFAQMGLESMILGSDIMMSDWQLDYIRPIEPGELEKGEYRLTPIIGRFDSSGETNYFSGSILDNSSDYDSMFYLMALDTAVSENLILHGKYLYKPYSEYNDDGDENRMSLLDLFLDYEFENENKMFFGFNRSYNKDKEYNSSGILNNEEEDKTNFYYLGFEIRGSFAGDNE</sequence>
<comment type="caution">
    <text evidence="1">The sequence shown here is derived from an EMBL/GenBank/DDBJ whole genome shotgun (WGS) entry which is preliminary data.</text>
</comment>
<organism evidence="1 2">
    <name type="scientific">Halanaerobium saccharolyticum subsp. saccharolyticum DSM 6643</name>
    <dbReference type="NCBI Taxonomy" id="1293054"/>
    <lineage>
        <taxon>Bacteria</taxon>
        <taxon>Bacillati</taxon>
        <taxon>Bacillota</taxon>
        <taxon>Clostridia</taxon>
        <taxon>Halanaerobiales</taxon>
        <taxon>Halanaerobiaceae</taxon>
        <taxon>Halanaerobium</taxon>
    </lineage>
</organism>
<dbReference type="InParanoid" id="M5DZV1"/>
<evidence type="ECO:0000313" key="2">
    <source>
        <dbReference type="Proteomes" id="UP000012063"/>
    </source>
</evidence>
<evidence type="ECO:0000313" key="1">
    <source>
        <dbReference type="EMBL" id="CCU79373.1"/>
    </source>
</evidence>
<dbReference type="STRING" id="1293054.HSACCH_01281"/>
<dbReference type="RefSeq" id="WP_005488715.1">
    <property type="nucleotide sequence ID" value="NZ_CAUI01000015.1"/>
</dbReference>
<dbReference type="Proteomes" id="UP000012063">
    <property type="component" value="Unassembled WGS sequence"/>
</dbReference>
<gene>
    <name evidence="1" type="ORF">HSACCH_01281</name>
</gene>
<dbReference type="OrthoDB" id="2111750at2"/>
<dbReference type="eggNOG" id="ENOG502ZK3F">
    <property type="taxonomic scope" value="Bacteria"/>
</dbReference>
<proteinExistence type="predicted"/>
<reference evidence="2" key="1">
    <citation type="journal article" date="2013" name="Genome Announc.">
        <title>Genome Sequence of Halanaerobium saccharolyticum subsp. saccharolyticum Strain DSM 6643T, a Halophilic Hydrogen-Producing Bacterium.</title>
        <authorList>
            <person name="Kivisto A."/>
            <person name="Larjo A."/>
            <person name="Ciranna A."/>
            <person name="Santala V."/>
            <person name="Roos C."/>
            <person name="Karp M."/>
        </authorList>
    </citation>
    <scope>NUCLEOTIDE SEQUENCE [LARGE SCALE GENOMIC DNA]</scope>
    <source>
        <strain evidence="2">DSM 6643</strain>
    </source>
</reference>
<keyword evidence="2" id="KW-1185">Reference proteome</keyword>
<dbReference type="AlphaFoldDB" id="M5DZV1"/>
<dbReference type="EMBL" id="CAUI01000015">
    <property type="protein sequence ID" value="CCU79373.1"/>
    <property type="molecule type" value="Genomic_DNA"/>
</dbReference>
<name>M5DZV1_9FIRM</name>